<gene>
    <name evidence="1" type="ORF">LCGC14_1886890</name>
</gene>
<reference evidence="1" key="1">
    <citation type="journal article" date="2015" name="Nature">
        <title>Complex archaea that bridge the gap between prokaryotes and eukaryotes.</title>
        <authorList>
            <person name="Spang A."/>
            <person name="Saw J.H."/>
            <person name="Jorgensen S.L."/>
            <person name="Zaremba-Niedzwiedzka K."/>
            <person name="Martijn J."/>
            <person name="Lind A.E."/>
            <person name="van Eijk R."/>
            <person name="Schleper C."/>
            <person name="Guy L."/>
            <person name="Ettema T.J."/>
        </authorList>
    </citation>
    <scope>NUCLEOTIDE SEQUENCE</scope>
</reference>
<accession>A0A0F9IEH7</accession>
<comment type="caution">
    <text evidence="1">The sequence shown here is derived from an EMBL/GenBank/DDBJ whole genome shotgun (WGS) entry which is preliminary data.</text>
</comment>
<proteinExistence type="predicted"/>
<dbReference type="EMBL" id="LAZR01019527">
    <property type="protein sequence ID" value="KKL92215.1"/>
    <property type="molecule type" value="Genomic_DNA"/>
</dbReference>
<name>A0A0F9IEH7_9ZZZZ</name>
<evidence type="ECO:0000313" key="1">
    <source>
        <dbReference type="EMBL" id="KKL92215.1"/>
    </source>
</evidence>
<sequence length="181" mass="22100">MRFILTILFLFLTTNVFASDHYEYCAGSKWKINEYVNERVLIKMASKIKFRNILDKMQLINQTFNRAEREFFKFQRISGTQCGFGYLEVRIIREQDLDNRKYFAGEEAFSYDDNIVFGRYFKQTNILYVVPPYLGLYYWRKNFAHELMHYFYDDCGITFLNIDIEHKAIDQYLKINRRFFY</sequence>
<organism evidence="1">
    <name type="scientific">marine sediment metagenome</name>
    <dbReference type="NCBI Taxonomy" id="412755"/>
    <lineage>
        <taxon>unclassified sequences</taxon>
        <taxon>metagenomes</taxon>
        <taxon>ecological metagenomes</taxon>
    </lineage>
</organism>
<dbReference type="AlphaFoldDB" id="A0A0F9IEH7"/>
<protein>
    <submittedName>
        <fullName evidence="1">Uncharacterized protein</fullName>
    </submittedName>
</protein>